<dbReference type="Proteomes" id="UP001489509">
    <property type="component" value="Unassembled WGS sequence"/>
</dbReference>
<gene>
    <name evidence="1" type="ORF">WMO26_12155</name>
</gene>
<proteinExistence type="predicted"/>
<comment type="caution">
    <text evidence="1">The sequence shown here is derived from an EMBL/GenBank/DDBJ whole genome shotgun (WGS) entry which is preliminary data.</text>
</comment>
<evidence type="ECO:0000313" key="2">
    <source>
        <dbReference type="Proteomes" id="UP001489509"/>
    </source>
</evidence>
<reference evidence="1 2" key="1">
    <citation type="submission" date="2024-03" db="EMBL/GenBank/DDBJ databases">
        <title>Human intestinal bacterial collection.</title>
        <authorList>
            <person name="Pauvert C."/>
            <person name="Hitch T.C.A."/>
            <person name="Clavel T."/>
        </authorList>
    </citation>
    <scope>NUCLEOTIDE SEQUENCE [LARGE SCALE GENOMIC DNA]</scope>
    <source>
        <strain evidence="1 2">CLA-JM-H44</strain>
    </source>
</reference>
<accession>A0ABV1E2R4</accession>
<dbReference type="RefSeq" id="WP_349220754.1">
    <property type="nucleotide sequence ID" value="NZ_JBBMFD010000030.1"/>
</dbReference>
<keyword evidence="2" id="KW-1185">Reference proteome</keyword>
<organism evidence="1 2">
    <name type="scientific">Solibaculum intestinale</name>
    <dbReference type="NCBI Taxonomy" id="3133165"/>
    <lineage>
        <taxon>Bacteria</taxon>
        <taxon>Bacillati</taxon>
        <taxon>Bacillota</taxon>
        <taxon>Clostridia</taxon>
        <taxon>Eubacteriales</taxon>
        <taxon>Oscillospiraceae</taxon>
        <taxon>Solibaculum</taxon>
    </lineage>
</organism>
<evidence type="ECO:0000313" key="1">
    <source>
        <dbReference type="EMBL" id="MEQ2441582.1"/>
    </source>
</evidence>
<protein>
    <submittedName>
        <fullName evidence="1">Uncharacterized protein</fullName>
    </submittedName>
</protein>
<sequence>MQELKRYGFKDEYMVMSREVKHPLYLIVDKKTRELVLLSPMGPAAYMEAHKDKFWDLITAGFVLFLKAEYD</sequence>
<dbReference type="EMBL" id="JBBMFD010000030">
    <property type="protein sequence ID" value="MEQ2441582.1"/>
    <property type="molecule type" value="Genomic_DNA"/>
</dbReference>
<name>A0ABV1E2R4_9FIRM</name>